<dbReference type="AlphaFoldDB" id="A0AA87Q4N8"/>
<reference evidence="9 10" key="1">
    <citation type="submission" date="2014-05" db="EMBL/GenBank/DDBJ databases">
        <title>Whole genome shotgun sequence of Rhizobium rhizogenes NBRC 13257.</title>
        <authorList>
            <person name="Katano-Makiyama Y."/>
            <person name="Hosoyama A."/>
            <person name="Hashimoto M."/>
            <person name="Hosoyama Y."/>
            <person name="Noguchi M."/>
            <person name="Tsuchikane K."/>
            <person name="Kimura A."/>
            <person name="Ohji S."/>
            <person name="Ichikawa N."/>
            <person name="Yamazoe A."/>
            <person name="Fujita N."/>
        </authorList>
    </citation>
    <scope>NUCLEOTIDE SEQUENCE [LARGE SCALE GENOMIC DNA]</scope>
    <source>
        <strain evidence="9 10">NBRC 13257</strain>
    </source>
</reference>
<dbReference type="CDD" id="cd11386">
    <property type="entry name" value="MCP_signal"/>
    <property type="match status" value="1"/>
</dbReference>
<evidence type="ECO:0008006" key="11">
    <source>
        <dbReference type="Google" id="ProtNLM"/>
    </source>
</evidence>
<feature type="domain" description="HAMP" evidence="8">
    <location>
        <begin position="443"/>
        <end position="495"/>
    </location>
</feature>
<feature type="domain" description="Methyl-accepting transducer" evidence="7">
    <location>
        <begin position="500"/>
        <end position="729"/>
    </location>
</feature>
<dbReference type="SUPFAM" id="SSF58104">
    <property type="entry name" value="Methyl-accepting chemotaxis protein (MCP) signaling domain"/>
    <property type="match status" value="1"/>
</dbReference>
<dbReference type="SUPFAM" id="SSF158472">
    <property type="entry name" value="HAMP domain-like"/>
    <property type="match status" value="1"/>
</dbReference>
<keyword evidence="2" id="KW-0145">Chemotaxis</keyword>
<dbReference type="InterPro" id="IPR003660">
    <property type="entry name" value="HAMP_dom"/>
</dbReference>
<evidence type="ECO:0000256" key="5">
    <source>
        <dbReference type="SAM" id="Coils"/>
    </source>
</evidence>
<feature type="transmembrane region" description="Helical" evidence="6">
    <location>
        <begin position="341"/>
        <end position="360"/>
    </location>
</feature>
<name>A0AA87Q4N8_RHIRH</name>
<dbReference type="Pfam" id="PF00015">
    <property type="entry name" value="MCPsignal"/>
    <property type="match status" value="1"/>
</dbReference>
<organism evidence="9 10">
    <name type="scientific">Rhizobium rhizogenes NBRC 13257</name>
    <dbReference type="NCBI Taxonomy" id="1220581"/>
    <lineage>
        <taxon>Bacteria</taxon>
        <taxon>Pseudomonadati</taxon>
        <taxon>Pseudomonadota</taxon>
        <taxon>Alphaproteobacteria</taxon>
        <taxon>Hyphomicrobiales</taxon>
        <taxon>Rhizobiaceae</taxon>
        <taxon>Rhizobium/Agrobacterium group</taxon>
        <taxon>Rhizobium</taxon>
    </lineage>
</organism>
<dbReference type="EMBL" id="BAYX01000012">
    <property type="protein sequence ID" value="GAJ95475.1"/>
    <property type="molecule type" value="Genomic_DNA"/>
</dbReference>
<evidence type="ECO:0000313" key="9">
    <source>
        <dbReference type="EMBL" id="GAJ95475.1"/>
    </source>
</evidence>
<dbReference type="InterPro" id="IPR051310">
    <property type="entry name" value="MCP_chemotaxis"/>
</dbReference>
<evidence type="ECO:0000256" key="6">
    <source>
        <dbReference type="SAM" id="Phobius"/>
    </source>
</evidence>
<dbReference type="FunFam" id="1.10.287.950:FF:000001">
    <property type="entry name" value="Methyl-accepting chemotaxis sensory transducer"/>
    <property type="match status" value="1"/>
</dbReference>
<evidence type="ECO:0000259" key="8">
    <source>
        <dbReference type="PROSITE" id="PS50885"/>
    </source>
</evidence>
<keyword evidence="6" id="KW-1133">Transmembrane helix</keyword>
<dbReference type="Gene3D" id="1.10.287.950">
    <property type="entry name" value="Methyl-accepting chemotaxis protein"/>
    <property type="match status" value="1"/>
</dbReference>
<evidence type="ECO:0000256" key="4">
    <source>
        <dbReference type="PROSITE-ProRule" id="PRU00284"/>
    </source>
</evidence>
<dbReference type="GO" id="GO:0006935">
    <property type="term" value="P:chemotaxis"/>
    <property type="evidence" value="ECO:0007669"/>
    <property type="project" value="UniProtKB-KW"/>
</dbReference>
<dbReference type="PANTHER" id="PTHR43531:SF11">
    <property type="entry name" value="METHYL-ACCEPTING CHEMOTAXIS PROTEIN 3"/>
    <property type="match status" value="1"/>
</dbReference>
<dbReference type="GO" id="GO:0016020">
    <property type="term" value="C:membrane"/>
    <property type="evidence" value="ECO:0007669"/>
    <property type="project" value="UniProtKB-SubCell"/>
</dbReference>
<dbReference type="SMART" id="SM00283">
    <property type="entry name" value="MA"/>
    <property type="match status" value="1"/>
</dbReference>
<dbReference type="PANTHER" id="PTHR43531">
    <property type="entry name" value="PROTEIN ICFG"/>
    <property type="match status" value="1"/>
</dbReference>
<feature type="coiled-coil region" evidence="5">
    <location>
        <begin position="487"/>
        <end position="539"/>
    </location>
</feature>
<keyword evidence="4" id="KW-0807">Transducer</keyword>
<dbReference type="PROSITE" id="PS50111">
    <property type="entry name" value="CHEMOTAXIS_TRANSDUC_2"/>
    <property type="match status" value="1"/>
</dbReference>
<protein>
    <recommendedName>
        <fullName evidence="11">Methyl-accepting chemotaxis protein</fullName>
    </recommendedName>
</protein>
<keyword evidence="5" id="KW-0175">Coiled coil</keyword>
<comment type="caution">
    <text evidence="9">The sequence shown here is derived from an EMBL/GenBank/DDBJ whole genome shotgun (WGS) entry which is preliminary data.</text>
</comment>
<gene>
    <name evidence="9" type="ORF">RRH01S_12_00320</name>
</gene>
<dbReference type="InterPro" id="IPR004089">
    <property type="entry name" value="MCPsignal_dom"/>
</dbReference>
<comment type="subcellular location">
    <subcellularLocation>
        <location evidence="1">Membrane</location>
    </subcellularLocation>
</comment>
<keyword evidence="6" id="KW-0812">Transmembrane</keyword>
<feature type="domain" description="HAMP" evidence="8">
    <location>
        <begin position="362"/>
        <end position="415"/>
    </location>
</feature>
<evidence type="ECO:0000259" key="7">
    <source>
        <dbReference type="PROSITE" id="PS50111"/>
    </source>
</evidence>
<dbReference type="Gene3D" id="6.10.340.10">
    <property type="match status" value="1"/>
</dbReference>
<evidence type="ECO:0000313" key="10">
    <source>
        <dbReference type="Proteomes" id="UP000026941"/>
    </source>
</evidence>
<sequence>MQISHNSLRLFHRMRSIKAKFAAVIIGTAIVSCASVGALSYQIGKNGLIEASKIRLEAIAANQSKALRAYDERVAQTLTEIAQSQSLGEMTEQAGKAIAMSDQKVREAFQDMSKTPEQRAAFDGSTVKMLYSVKHSSVHGPLFSAWKNADLSDIFVIDNNGQLVYTVTKGPEFMATVQDPKNASLKSLFDSSVAGPADQVYRTGFIPFKSEESDVSAFLAKPLANVVWGSVVKRGTVVIRIAPAKLLALVSPEGLGRSVDEAFLIGADGTLRAGNVAEGGLAPELVQAARDQKSGSLFADAASGLIFYSYVPVTLFGQPHLLVIGQDKAKVLASADELAKWAGLTTLAVLFGMGIVGYIFSSRLTKPLKDITGLMNRLNNGDQTIEIRSVSRSDEIGIMARALESFRQSAVDKVRMEDEAIHRNGMLEQERQLRETESARSAAELEVAMSALATGLKNLAEGKLDHRIEHPFAPSLDQLRQDFNGSLTRLQATMRQIRDNVEMIQGNGNQMAEAAEDLAKRTEQQAASLEETAAAIDEITVTVRSSAERAKDADQIVRQAKRSADDSAIVVNNAIDAMGRIEEASRQIEQITGVIDEIAFQTNLLALNAGVEAARAGDAGKGFAVVAQEVRELAQRSAKAAKEIKVLINKSTTEVNTGSHLVQETGAVLAKISTQIVTISHHVETIARGSHDQSSALQGVNATVNQMDQMTQHNAAMVEETTAASRELASQADSLLGLVQQFKIEGNGRELGLHRAA</sequence>
<proteinExistence type="inferred from homology"/>
<dbReference type="Pfam" id="PF00672">
    <property type="entry name" value="HAMP"/>
    <property type="match status" value="1"/>
</dbReference>
<dbReference type="GO" id="GO:0007165">
    <property type="term" value="P:signal transduction"/>
    <property type="evidence" value="ECO:0007669"/>
    <property type="project" value="UniProtKB-KW"/>
</dbReference>
<feature type="transmembrane region" description="Helical" evidence="6">
    <location>
        <begin position="21"/>
        <end position="43"/>
    </location>
</feature>
<evidence type="ECO:0000256" key="1">
    <source>
        <dbReference type="ARBA" id="ARBA00004370"/>
    </source>
</evidence>
<dbReference type="CDD" id="cd06225">
    <property type="entry name" value="HAMP"/>
    <property type="match status" value="1"/>
</dbReference>
<accession>A0AA87Q4N8</accession>
<keyword evidence="6" id="KW-0472">Membrane</keyword>
<comment type="similarity">
    <text evidence="3">Belongs to the methyl-accepting chemotaxis (MCP) protein family.</text>
</comment>
<dbReference type="PROSITE" id="PS50885">
    <property type="entry name" value="HAMP"/>
    <property type="match status" value="2"/>
</dbReference>
<evidence type="ECO:0000256" key="3">
    <source>
        <dbReference type="ARBA" id="ARBA00029447"/>
    </source>
</evidence>
<evidence type="ECO:0000256" key="2">
    <source>
        <dbReference type="ARBA" id="ARBA00022500"/>
    </source>
</evidence>
<dbReference type="Proteomes" id="UP000026941">
    <property type="component" value="Unassembled WGS sequence"/>
</dbReference>
<dbReference type="SMART" id="SM00304">
    <property type="entry name" value="HAMP"/>
    <property type="match status" value="2"/>
</dbReference>